<protein>
    <submittedName>
        <fullName evidence="2">Uncharacterized protein</fullName>
    </submittedName>
</protein>
<reference evidence="2" key="1">
    <citation type="submission" date="2019-06" db="EMBL/GenBank/DDBJ databases">
        <authorList>
            <person name="Le Quere A."/>
            <person name="Colella S."/>
        </authorList>
    </citation>
    <scope>NUCLEOTIDE SEQUENCE</scope>
    <source>
        <strain evidence="2">EmedicaeMD41</strain>
    </source>
</reference>
<dbReference type="Proteomes" id="UP000507954">
    <property type="component" value="Unassembled WGS sequence"/>
</dbReference>
<feature type="region of interest" description="Disordered" evidence="1">
    <location>
        <begin position="98"/>
        <end position="124"/>
    </location>
</feature>
<feature type="compositionally biased region" description="Basic residues" evidence="1">
    <location>
        <begin position="115"/>
        <end position="124"/>
    </location>
</feature>
<organism evidence="2">
    <name type="scientific">Sinorhizobium medicae</name>
    <dbReference type="NCBI Taxonomy" id="110321"/>
    <lineage>
        <taxon>Bacteria</taxon>
        <taxon>Pseudomonadati</taxon>
        <taxon>Pseudomonadota</taxon>
        <taxon>Alphaproteobacteria</taxon>
        <taxon>Hyphomicrobiales</taxon>
        <taxon>Rhizobiaceae</taxon>
        <taxon>Sinorhizobium/Ensifer group</taxon>
        <taxon>Sinorhizobium</taxon>
    </lineage>
</organism>
<dbReference type="AlphaFoldDB" id="A0A508WTX4"/>
<proteinExistence type="predicted"/>
<feature type="compositionally biased region" description="Polar residues" evidence="1">
    <location>
        <begin position="98"/>
        <end position="107"/>
    </location>
</feature>
<gene>
    <name evidence="2" type="ORF">EMEDMD4_200011</name>
</gene>
<name>A0A508WTX4_9HYPH</name>
<feature type="compositionally biased region" description="Gly residues" evidence="1">
    <location>
        <begin position="155"/>
        <end position="164"/>
    </location>
</feature>
<evidence type="ECO:0000313" key="2">
    <source>
        <dbReference type="EMBL" id="VTZ60814.1"/>
    </source>
</evidence>
<accession>A0A508WTX4</accession>
<evidence type="ECO:0000256" key="1">
    <source>
        <dbReference type="SAM" id="MobiDB-lite"/>
    </source>
</evidence>
<dbReference type="EMBL" id="CABFNB010000085">
    <property type="protein sequence ID" value="VTZ60814.1"/>
    <property type="molecule type" value="Genomic_DNA"/>
</dbReference>
<sequence>MFLRSIRPDNIVIYRHSPGWITRKPSAPASQAFGNVLVPLPRWPQTGANSRVQNCGCCGRSSSRRHSPGATTRKPSARAMHEFGKVCLLGPRWPQTGENSRVQTCSSGGREAGRHSPRWTMRKPSARAWQALGKVRVRLPRSPQTGANSIVHICGPGGRIGPGPGRSSTTTVQAERNPAASTKRAADFMIKRFKGNTALSFERHLVGLSGVRKPILPSAHLACFRPCVNSREMRILHIPPIGAGIPPALSIGRGARASFDAGLLNDTMLMGR</sequence>
<feature type="region of interest" description="Disordered" evidence="1">
    <location>
        <begin position="59"/>
        <end position="78"/>
    </location>
</feature>
<feature type="region of interest" description="Disordered" evidence="1">
    <location>
        <begin position="148"/>
        <end position="180"/>
    </location>
</feature>